<evidence type="ECO:0000259" key="4">
    <source>
        <dbReference type="PROSITE" id="PS50949"/>
    </source>
</evidence>
<dbReference type="GO" id="GO:0003700">
    <property type="term" value="F:DNA-binding transcription factor activity"/>
    <property type="evidence" value="ECO:0007669"/>
    <property type="project" value="InterPro"/>
</dbReference>
<dbReference type="InterPro" id="IPR000524">
    <property type="entry name" value="Tscrpt_reg_HTH_GntR"/>
</dbReference>
<feature type="domain" description="HTH gntR-type" evidence="4">
    <location>
        <begin position="22"/>
        <end position="90"/>
    </location>
</feature>
<dbReference type="GO" id="GO:0045892">
    <property type="term" value="P:negative regulation of DNA-templated transcription"/>
    <property type="evidence" value="ECO:0007669"/>
    <property type="project" value="TreeGrafter"/>
</dbReference>
<dbReference type="SMART" id="SM00866">
    <property type="entry name" value="UTRA"/>
    <property type="match status" value="1"/>
</dbReference>
<proteinExistence type="predicted"/>
<dbReference type="GO" id="GO:0003677">
    <property type="term" value="F:DNA binding"/>
    <property type="evidence" value="ECO:0007669"/>
    <property type="project" value="UniProtKB-KW"/>
</dbReference>
<gene>
    <name evidence="5" type="primary">frlR_2</name>
    <name evidence="5" type="ORF">SAMEA1982600_01802</name>
</gene>
<dbReference type="InterPro" id="IPR028978">
    <property type="entry name" value="Chorismate_lyase_/UTRA_dom_sf"/>
</dbReference>
<organism evidence="5 6">
    <name type="scientific">Bordetella ansorpii</name>
    <dbReference type="NCBI Taxonomy" id="288768"/>
    <lineage>
        <taxon>Bacteria</taxon>
        <taxon>Pseudomonadati</taxon>
        <taxon>Pseudomonadota</taxon>
        <taxon>Betaproteobacteria</taxon>
        <taxon>Burkholderiales</taxon>
        <taxon>Alcaligenaceae</taxon>
        <taxon>Bordetella</taxon>
    </lineage>
</organism>
<evidence type="ECO:0000313" key="5">
    <source>
        <dbReference type="EMBL" id="SAI22575.1"/>
    </source>
</evidence>
<name>A0A157NMS4_9BORD</name>
<dbReference type="InterPro" id="IPR011663">
    <property type="entry name" value="UTRA"/>
</dbReference>
<dbReference type="SMART" id="SM00345">
    <property type="entry name" value="HTH_GNTR"/>
    <property type="match status" value="1"/>
</dbReference>
<dbReference type="InterPro" id="IPR036390">
    <property type="entry name" value="WH_DNA-bd_sf"/>
</dbReference>
<dbReference type="EMBL" id="FKBS01000014">
    <property type="protein sequence ID" value="SAI22575.1"/>
    <property type="molecule type" value="Genomic_DNA"/>
</dbReference>
<dbReference type="PROSITE" id="PS50949">
    <property type="entry name" value="HTH_GNTR"/>
    <property type="match status" value="1"/>
</dbReference>
<evidence type="ECO:0000256" key="1">
    <source>
        <dbReference type="ARBA" id="ARBA00023015"/>
    </source>
</evidence>
<dbReference type="AlphaFoldDB" id="A0A157NMS4"/>
<reference evidence="5 6" key="1">
    <citation type="submission" date="2016-03" db="EMBL/GenBank/DDBJ databases">
        <authorList>
            <consortium name="Pathogen Informatics"/>
        </authorList>
    </citation>
    <scope>NUCLEOTIDE SEQUENCE [LARGE SCALE GENOMIC DNA]</scope>
    <source>
        <strain evidence="5 6">NCTC13364</strain>
    </source>
</reference>
<dbReference type="Pfam" id="PF07702">
    <property type="entry name" value="UTRA"/>
    <property type="match status" value="1"/>
</dbReference>
<dbReference type="SUPFAM" id="SSF64288">
    <property type="entry name" value="Chorismate lyase-like"/>
    <property type="match status" value="1"/>
</dbReference>
<sequence>MRIAVIPFTMNQILLPEAPPGSPLYEQVKQAVLAALAQGEWKQGDAIPPEKQLAERFGVSIGTLRKAIDDLAAENILVRQQGRGTYVAVHSRNSHFFKFFRIVRQDGHKSYPVTALQRFRRVRASALAREKLGLATGASVFEFSNVLSLNGEVVQTDTICLPDARFSGLTERMLHERTGTLYSFYQDMFGVNVIATDERLRTCLADPQHAAWLGVAEGAPLLEVRRVAYSYSRQPVEWRVSRVNTEHYEYLGQDVALV</sequence>
<dbReference type="InterPro" id="IPR036388">
    <property type="entry name" value="WH-like_DNA-bd_sf"/>
</dbReference>
<dbReference type="PANTHER" id="PTHR44846">
    <property type="entry name" value="MANNOSYL-D-GLYCERATE TRANSPORT/METABOLISM SYSTEM REPRESSOR MNGR-RELATED"/>
    <property type="match status" value="1"/>
</dbReference>
<dbReference type="SUPFAM" id="SSF46785">
    <property type="entry name" value="Winged helix' DNA-binding domain"/>
    <property type="match status" value="1"/>
</dbReference>
<evidence type="ECO:0000256" key="2">
    <source>
        <dbReference type="ARBA" id="ARBA00023125"/>
    </source>
</evidence>
<dbReference type="PRINTS" id="PR00035">
    <property type="entry name" value="HTHGNTR"/>
</dbReference>
<dbReference type="Gene3D" id="1.10.10.10">
    <property type="entry name" value="Winged helix-like DNA-binding domain superfamily/Winged helix DNA-binding domain"/>
    <property type="match status" value="1"/>
</dbReference>
<evidence type="ECO:0000256" key="3">
    <source>
        <dbReference type="ARBA" id="ARBA00023163"/>
    </source>
</evidence>
<protein>
    <submittedName>
        <fullName evidence="5">GntR family transcriptional regulator</fullName>
    </submittedName>
</protein>
<accession>A0A157NMS4</accession>
<dbReference type="Gene3D" id="3.40.1410.10">
    <property type="entry name" value="Chorismate lyase-like"/>
    <property type="match status" value="1"/>
</dbReference>
<keyword evidence="2" id="KW-0238">DNA-binding</keyword>
<keyword evidence="1" id="KW-0805">Transcription regulation</keyword>
<keyword evidence="3" id="KW-0804">Transcription</keyword>
<dbReference type="Proteomes" id="UP000077037">
    <property type="component" value="Unassembled WGS sequence"/>
</dbReference>
<dbReference type="Pfam" id="PF00392">
    <property type="entry name" value="GntR"/>
    <property type="match status" value="1"/>
</dbReference>
<evidence type="ECO:0000313" key="6">
    <source>
        <dbReference type="Proteomes" id="UP000077037"/>
    </source>
</evidence>
<dbReference type="InterPro" id="IPR050679">
    <property type="entry name" value="Bact_HTH_transcr_reg"/>
</dbReference>
<dbReference type="CDD" id="cd07377">
    <property type="entry name" value="WHTH_GntR"/>
    <property type="match status" value="1"/>
</dbReference>
<dbReference type="PANTHER" id="PTHR44846:SF1">
    <property type="entry name" value="MANNOSYL-D-GLYCERATE TRANSPORT_METABOLISM SYSTEM REPRESSOR MNGR-RELATED"/>
    <property type="match status" value="1"/>
</dbReference>